<protein>
    <submittedName>
        <fullName evidence="2">Uncharacterized protein</fullName>
    </submittedName>
</protein>
<dbReference type="EMBL" id="JALKCH010000015">
    <property type="protein sequence ID" value="MCK0198879.1"/>
    <property type="molecule type" value="Genomic_DNA"/>
</dbReference>
<feature type="signal peptide" evidence="1">
    <location>
        <begin position="1"/>
        <end position="32"/>
    </location>
</feature>
<evidence type="ECO:0000313" key="2">
    <source>
        <dbReference type="EMBL" id="MCK0198879.1"/>
    </source>
</evidence>
<name>A0ABT0DG82_9HYPH</name>
<feature type="chain" id="PRO_5045680589" evidence="1">
    <location>
        <begin position="33"/>
        <end position="154"/>
    </location>
</feature>
<keyword evidence="3" id="KW-1185">Reference proteome</keyword>
<reference evidence="2 3" key="1">
    <citation type="submission" date="2022-04" db="EMBL/GenBank/DDBJ databases">
        <authorList>
            <person name="Grouzdev D.S."/>
            <person name="Pantiukh K.S."/>
            <person name="Krutkina M.S."/>
        </authorList>
    </citation>
    <scope>NUCLEOTIDE SEQUENCE [LARGE SCALE GENOMIC DNA]</scope>
    <source>
        <strain evidence="2 3">6x-1</strain>
    </source>
</reference>
<comment type="caution">
    <text evidence="2">The sequence shown here is derived from an EMBL/GenBank/DDBJ whole genome shotgun (WGS) entry which is preliminary data.</text>
</comment>
<evidence type="ECO:0000256" key="1">
    <source>
        <dbReference type="SAM" id="SignalP"/>
    </source>
</evidence>
<dbReference type="Proteomes" id="UP001203284">
    <property type="component" value="Unassembled WGS sequence"/>
</dbReference>
<organism evidence="2 3">
    <name type="scientific">Ancylobacter crimeensis</name>
    <dbReference type="NCBI Taxonomy" id="2579147"/>
    <lineage>
        <taxon>Bacteria</taxon>
        <taxon>Pseudomonadati</taxon>
        <taxon>Pseudomonadota</taxon>
        <taxon>Alphaproteobacteria</taxon>
        <taxon>Hyphomicrobiales</taxon>
        <taxon>Xanthobacteraceae</taxon>
        <taxon>Ancylobacter</taxon>
    </lineage>
</organism>
<accession>A0ABT0DG82</accession>
<gene>
    <name evidence="2" type="ORF">MWN34_18435</name>
</gene>
<proteinExistence type="predicted"/>
<evidence type="ECO:0000313" key="3">
    <source>
        <dbReference type="Proteomes" id="UP001203284"/>
    </source>
</evidence>
<keyword evidence="1" id="KW-0732">Signal</keyword>
<dbReference type="RefSeq" id="WP_247030774.1">
    <property type="nucleotide sequence ID" value="NZ_JALKCH010000015.1"/>
</dbReference>
<sequence>MAQVPAARLWKWVARIALVAVAAGVAATPLHAAQTMALRSAGEQLMPVAMRCADENGGAMEVVSRNAGGTVERMQLFYRQGKPYRIVVGYGFMGSFEDAFFIDIADRRDELEPEADEIVTYALDLADTVCSAKGEARRAALGRFDRNVLMLSGE</sequence>